<feature type="domain" description="Beta-lactamase-related" evidence="2">
    <location>
        <begin position="44"/>
        <end position="418"/>
    </location>
</feature>
<gene>
    <name evidence="3" type="ORF">ONZ51_g3682</name>
</gene>
<dbReference type="Pfam" id="PF00144">
    <property type="entry name" value="Beta-lactamase"/>
    <property type="match status" value="1"/>
</dbReference>
<dbReference type="PANTHER" id="PTHR22935">
    <property type="entry name" value="PENICILLIN-BINDING PROTEIN"/>
    <property type="match status" value="1"/>
</dbReference>
<reference evidence="3" key="1">
    <citation type="submission" date="2022-11" db="EMBL/GenBank/DDBJ databases">
        <title>Genome Sequence of Cubamyces cubensis.</title>
        <authorList>
            <person name="Buettner E."/>
        </authorList>
    </citation>
    <scope>NUCLEOTIDE SEQUENCE</scope>
    <source>
        <strain evidence="3">MPL-01</strain>
    </source>
</reference>
<sequence length="563" mass="61892">MRQALPNDADEGRWYCRPFLPNVFDKTPPSIDHPAIRRGVEAVNEYFATRFTQGDIDSLSVAIVTSSGLLLERNFGALRANESNSPATTSHSMYRLASISKLFTALEGFVLEQKGIISWEDPVNKYLKDFKYRPDGLSPHNRNASEAAAPITLLQLASHMSGLGRDWPPGIATGWPHDAQGGGPPPMNGLPFPSRESVLESIAGHHLVSPPWFYPSYSNTGIGVLGLALAAASSMAASDDTPITHADLMKREVFEPLGLNDSHFLATDANRHLVVVPSIAPEVADLDFLDAMNPAGGQFSSLADMITLTETILDPTHPKSLLSPYTRNKWLRPVYVFEEDDWTEIGLVWEIIKAKDSHGRLRKIYWKRELPRYLNPLLPYIEMVLAVGNVGGYHSAIAIHPGTSYGIVVLMAGEYPDTAKLVYDAFELLQPAIDEALADAATALYAGNWVDDTADAETVAQITADRGTLYIDRFVLQGADALKTLGTDGRVALRSTGWRDELRLDTGMAGYNGLKHMGCYPYWNGQDNWGIRNNAAINAIYFTGEGDDRRLHVPSLSLVMKRV</sequence>
<evidence type="ECO:0000259" key="2">
    <source>
        <dbReference type="Pfam" id="PF00144"/>
    </source>
</evidence>
<dbReference type="Proteomes" id="UP001215151">
    <property type="component" value="Unassembled WGS sequence"/>
</dbReference>
<name>A0AAD7TZQ7_9APHY</name>
<proteinExistence type="inferred from homology"/>
<comment type="caution">
    <text evidence="3">The sequence shown here is derived from an EMBL/GenBank/DDBJ whole genome shotgun (WGS) entry which is preliminary data.</text>
</comment>
<dbReference type="InterPro" id="IPR012338">
    <property type="entry name" value="Beta-lactam/transpept-like"/>
</dbReference>
<evidence type="ECO:0000256" key="1">
    <source>
        <dbReference type="ARBA" id="ARBA00038473"/>
    </source>
</evidence>
<comment type="similarity">
    <text evidence="1">Belongs to the beta-lactamase family.</text>
</comment>
<dbReference type="InterPro" id="IPR051478">
    <property type="entry name" value="Beta-lactamase-like_AB/R"/>
</dbReference>
<dbReference type="PANTHER" id="PTHR22935:SF95">
    <property type="entry name" value="BETA-LACTAMASE-LIKE 1-RELATED"/>
    <property type="match status" value="1"/>
</dbReference>
<dbReference type="EMBL" id="JAPEVG010000066">
    <property type="protein sequence ID" value="KAJ8488216.1"/>
    <property type="molecule type" value="Genomic_DNA"/>
</dbReference>
<accession>A0AAD7TZQ7</accession>
<dbReference type="Gene3D" id="3.40.710.10">
    <property type="entry name" value="DD-peptidase/beta-lactamase superfamily"/>
    <property type="match status" value="1"/>
</dbReference>
<dbReference type="SUPFAM" id="SSF56601">
    <property type="entry name" value="beta-lactamase/transpeptidase-like"/>
    <property type="match status" value="1"/>
</dbReference>
<keyword evidence="4" id="KW-1185">Reference proteome</keyword>
<dbReference type="AlphaFoldDB" id="A0AAD7TZQ7"/>
<protein>
    <recommendedName>
        <fullName evidence="2">Beta-lactamase-related domain-containing protein</fullName>
    </recommendedName>
</protein>
<evidence type="ECO:0000313" key="4">
    <source>
        <dbReference type="Proteomes" id="UP001215151"/>
    </source>
</evidence>
<dbReference type="InterPro" id="IPR001466">
    <property type="entry name" value="Beta-lactam-related"/>
</dbReference>
<organism evidence="3 4">
    <name type="scientific">Trametes cubensis</name>
    <dbReference type="NCBI Taxonomy" id="1111947"/>
    <lineage>
        <taxon>Eukaryota</taxon>
        <taxon>Fungi</taxon>
        <taxon>Dikarya</taxon>
        <taxon>Basidiomycota</taxon>
        <taxon>Agaricomycotina</taxon>
        <taxon>Agaricomycetes</taxon>
        <taxon>Polyporales</taxon>
        <taxon>Polyporaceae</taxon>
        <taxon>Trametes</taxon>
    </lineage>
</organism>
<evidence type="ECO:0000313" key="3">
    <source>
        <dbReference type="EMBL" id="KAJ8488216.1"/>
    </source>
</evidence>